<dbReference type="InterPro" id="IPR023509">
    <property type="entry name" value="DTD-like_sf"/>
</dbReference>
<dbReference type="SUPFAM" id="SSF69500">
    <property type="entry name" value="DTD-like"/>
    <property type="match status" value="1"/>
</dbReference>
<dbReference type="Proteomes" id="UP001207116">
    <property type="component" value="Unassembled WGS sequence"/>
</dbReference>
<feature type="short sequence motif" description="Gly-cisPro motif, important for rejection of L-amino acids" evidence="2">
    <location>
        <begin position="138"/>
        <end position="139"/>
    </location>
</feature>
<accession>A0AAE3SN15</accession>
<keyword evidence="2" id="KW-0820">tRNA-binding</keyword>
<dbReference type="GO" id="GO:0005737">
    <property type="term" value="C:cytoplasm"/>
    <property type="evidence" value="ECO:0007669"/>
    <property type="project" value="UniProtKB-SubCell"/>
</dbReference>
<dbReference type="AlphaFoldDB" id="A0AAE3SN15"/>
<reference evidence="3" key="1">
    <citation type="submission" date="2022-11" db="EMBL/GenBank/DDBJ databases">
        <title>The characterization of three novel Bacteroidetes species and genomic analysis of their roles in tidal elemental geochemical cycles.</title>
        <authorList>
            <person name="Ma K.-J."/>
        </authorList>
    </citation>
    <scope>NUCLEOTIDE SEQUENCE</scope>
    <source>
        <strain evidence="3">M415</strain>
    </source>
</reference>
<organism evidence="3 4">
    <name type="scientific">Lentiprolixibacter aurantiacus</name>
    <dbReference type="NCBI Taxonomy" id="2993939"/>
    <lineage>
        <taxon>Bacteria</taxon>
        <taxon>Pseudomonadati</taxon>
        <taxon>Bacteroidota</taxon>
        <taxon>Flavobacteriia</taxon>
        <taxon>Flavobacteriales</taxon>
        <taxon>Flavobacteriaceae</taxon>
        <taxon>Lentiprolixibacter</taxon>
    </lineage>
</organism>
<comment type="domain">
    <text evidence="2">A Gly-cisPro motif from one monomer fits into the active site of the other monomer to allow specific chiral rejection of L-amino acids.</text>
</comment>
<evidence type="ECO:0000256" key="2">
    <source>
        <dbReference type="HAMAP-Rule" id="MF_00518"/>
    </source>
</evidence>
<dbReference type="EC" id="3.1.1.96" evidence="2"/>
<comment type="function">
    <text evidence="2">An aminoacyl-tRNA editing enzyme that deacylates mischarged D-aminoacyl-tRNAs. Also deacylates mischarged glycyl-tRNA(Ala), protecting cells against glycine mischarging by AlaRS. Acts via tRNA-based rather than protein-based catalysis; rejects L-amino acids rather than detecting D-amino acids in the active site. By recycling D-aminoacyl-tRNA to D-amino acids and free tRNA molecules, this enzyme counteracts the toxicity associated with the formation of D-aminoacyl-tRNA entities in vivo and helps enforce protein L-homochirality.</text>
</comment>
<comment type="subunit">
    <text evidence="2">Homodimer.</text>
</comment>
<keyword evidence="4" id="KW-1185">Reference proteome</keyword>
<comment type="subcellular location">
    <subcellularLocation>
        <location evidence="2">Cytoplasm</location>
    </subcellularLocation>
</comment>
<proteinExistence type="inferred from homology"/>
<dbReference type="InterPro" id="IPR003732">
    <property type="entry name" value="Daa-tRNA_deacyls_DTD"/>
</dbReference>
<comment type="catalytic activity">
    <reaction evidence="2">
        <text>glycyl-tRNA(Ala) + H2O = tRNA(Ala) + glycine + H(+)</text>
        <dbReference type="Rhea" id="RHEA:53744"/>
        <dbReference type="Rhea" id="RHEA-COMP:9657"/>
        <dbReference type="Rhea" id="RHEA-COMP:13640"/>
        <dbReference type="ChEBI" id="CHEBI:15377"/>
        <dbReference type="ChEBI" id="CHEBI:15378"/>
        <dbReference type="ChEBI" id="CHEBI:57305"/>
        <dbReference type="ChEBI" id="CHEBI:78442"/>
        <dbReference type="ChEBI" id="CHEBI:78522"/>
    </reaction>
</comment>
<dbReference type="GO" id="GO:0000049">
    <property type="term" value="F:tRNA binding"/>
    <property type="evidence" value="ECO:0007669"/>
    <property type="project" value="UniProtKB-UniRule"/>
</dbReference>
<dbReference type="HAMAP" id="MF_00518">
    <property type="entry name" value="Deacylase_Dtd"/>
    <property type="match status" value="1"/>
</dbReference>
<evidence type="ECO:0000256" key="1">
    <source>
        <dbReference type="ARBA" id="ARBA00009673"/>
    </source>
</evidence>
<dbReference type="Gene3D" id="3.50.80.10">
    <property type="entry name" value="D-tyrosyl-tRNA(Tyr) deacylase"/>
    <property type="match status" value="1"/>
</dbReference>
<dbReference type="PANTHER" id="PTHR10472">
    <property type="entry name" value="D-TYROSYL-TRNA TYR DEACYLASE"/>
    <property type="match status" value="1"/>
</dbReference>
<sequence length="151" mass="16440">MRVVLQRVSHASVAISGEVTGKIGNGLLVLLGIEDADTHEDISWLSRKLVNLRIFNDEQGVMNCSVLETDGDILVVSQFTLHASTKKGNRPSYIRASKPDVAIPLYEAFLKQLELELGKPVGAGIFGADMKVELLNDGPVTIIIDSKNRDL</sequence>
<dbReference type="GO" id="GO:0019478">
    <property type="term" value="P:D-amino acid catabolic process"/>
    <property type="evidence" value="ECO:0007669"/>
    <property type="project" value="UniProtKB-UniRule"/>
</dbReference>
<protein>
    <recommendedName>
        <fullName evidence="2">D-aminoacyl-tRNA deacylase</fullName>
        <shortName evidence="2">DTD</shortName>
        <ecNumber evidence="2">3.1.1.96</ecNumber>
    </recommendedName>
    <alternativeName>
        <fullName evidence="2">Gly-tRNA(Ala) deacylase</fullName>
        <ecNumber evidence="2">3.1.1.-</ecNumber>
    </alternativeName>
</protein>
<name>A0AAE3SN15_9FLAO</name>
<keyword evidence="2" id="KW-0963">Cytoplasm</keyword>
<dbReference type="GO" id="GO:0106026">
    <property type="term" value="F:Gly-tRNA(Ala) deacylase activity"/>
    <property type="evidence" value="ECO:0007669"/>
    <property type="project" value="UniProtKB-UniRule"/>
</dbReference>
<dbReference type="GO" id="GO:0043908">
    <property type="term" value="F:Ser(Gly)-tRNA(Ala) hydrolase activity"/>
    <property type="evidence" value="ECO:0007669"/>
    <property type="project" value="UniProtKB-UniRule"/>
</dbReference>
<dbReference type="PANTHER" id="PTHR10472:SF5">
    <property type="entry name" value="D-AMINOACYL-TRNA DEACYLASE 1"/>
    <property type="match status" value="1"/>
</dbReference>
<comment type="catalytic activity">
    <reaction evidence="2">
        <text>a D-aminoacyl-tRNA + H2O = a tRNA + a D-alpha-amino acid + H(+)</text>
        <dbReference type="Rhea" id="RHEA:13953"/>
        <dbReference type="Rhea" id="RHEA-COMP:10123"/>
        <dbReference type="Rhea" id="RHEA-COMP:10124"/>
        <dbReference type="ChEBI" id="CHEBI:15377"/>
        <dbReference type="ChEBI" id="CHEBI:15378"/>
        <dbReference type="ChEBI" id="CHEBI:59871"/>
        <dbReference type="ChEBI" id="CHEBI:78442"/>
        <dbReference type="ChEBI" id="CHEBI:79333"/>
        <dbReference type="EC" id="3.1.1.96"/>
    </reaction>
</comment>
<dbReference type="FunFam" id="3.50.80.10:FF:000001">
    <property type="entry name" value="D-aminoacyl-tRNA deacylase"/>
    <property type="match status" value="1"/>
</dbReference>
<comment type="caution">
    <text evidence="3">The sequence shown here is derived from an EMBL/GenBank/DDBJ whole genome shotgun (WGS) entry which is preliminary data.</text>
</comment>
<dbReference type="EMBL" id="JAPFQP010000001">
    <property type="protein sequence ID" value="MCX2719144.1"/>
    <property type="molecule type" value="Genomic_DNA"/>
</dbReference>
<keyword evidence="2" id="KW-0694">RNA-binding</keyword>
<dbReference type="NCBIfam" id="TIGR00256">
    <property type="entry name" value="D-aminoacyl-tRNA deacylase"/>
    <property type="match status" value="1"/>
</dbReference>
<evidence type="ECO:0000313" key="4">
    <source>
        <dbReference type="Proteomes" id="UP001207116"/>
    </source>
</evidence>
<dbReference type="RefSeq" id="WP_266011613.1">
    <property type="nucleotide sequence ID" value="NZ_JAPFQP010000001.1"/>
</dbReference>
<dbReference type="CDD" id="cd00563">
    <property type="entry name" value="Dtyr_deacylase"/>
    <property type="match status" value="1"/>
</dbReference>
<dbReference type="Pfam" id="PF02580">
    <property type="entry name" value="Tyr_Deacylase"/>
    <property type="match status" value="1"/>
</dbReference>
<dbReference type="GO" id="GO:0051500">
    <property type="term" value="F:D-tyrosyl-tRNA(Tyr) deacylase activity"/>
    <property type="evidence" value="ECO:0007669"/>
    <property type="project" value="TreeGrafter"/>
</dbReference>
<dbReference type="EC" id="3.1.1.-" evidence="2"/>
<evidence type="ECO:0000313" key="3">
    <source>
        <dbReference type="EMBL" id="MCX2719144.1"/>
    </source>
</evidence>
<gene>
    <name evidence="2 3" type="primary">dtd</name>
    <name evidence="3" type="ORF">OO016_05985</name>
</gene>
<comment type="similarity">
    <text evidence="1 2">Belongs to the DTD family.</text>
</comment>
<keyword evidence="2 3" id="KW-0378">Hydrolase</keyword>